<gene>
    <name evidence="2" type="ORF">CJEDD_01145</name>
</gene>
<evidence type="ECO:0008006" key="4">
    <source>
        <dbReference type="Google" id="ProtNLM"/>
    </source>
</evidence>
<reference evidence="2 3" key="1">
    <citation type="submission" date="2020-10" db="EMBL/GenBank/DDBJ databases">
        <title>Complete genome sequence of Corynebacterium jeddahense DSM 45997, type strain of Corynebacterium jeddahense.</title>
        <authorList>
            <person name="Busche T."/>
            <person name="Kalinowski J."/>
            <person name="Ruckert C."/>
        </authorList>
    </citation>
    <scope>NUCLEOTIDE SEQUENCE [LARGE SCALE GENOMIC DNA]</scope>
    <source>
        <strain evidence="2 3">DSM 45997</strain>
    </source>
</reference>
<dbReference type="EMBL" id="CP063194">
    <property type="protein sequence ID" value="WCZ37856.1"/>
    <property type="molecule type" value="Genomic_DNA"/>
</dbReference>
<protein>
    <recommendedName>
        <fullName evidence="4">Tail assembly chaperone</fullName>
    </recommendedName>
</protein>
<name>A0ABY7UGJ9_9CORY</name>
<evidence type="ECO:0000313" key="2">
    <source>
        <dbReference type="EMBL" id="WCZ37856.1"/>
    </source>
</evidence>
<organism evidence="2 3">
    <name type="scientific">Corynebacterium jeddahense</name>
    <dbReference type="NCBI Taxonomy" id="1414719"/>
    <lineage>
        <taxon>Bacteria</taxon>
        <taxon>Bacillati</taxon>
        <taxon>Actinomycetota</taxon>
        <taxon>Actinomycetes</taxon>
        <taxon>Mycobacteriales</taxon>
        <taxon>Corynebacteriaceae</taxon>
        <taxon>Corynebacterium</taxon>
    </lineage>
</organism>
<feature type="compositionally biased region" description="Basic residues" evidence="1">
    <location>
        <begin position="119"/>
        <end position="133"/>
    </location>
</feature>
<dbReference type="RefSeq" id="WP_042405696.1">
    <property type="nucleotide sequence ID" value="NZ_CBYN010000018.1"/>
</dbReference>
<keyword evidence="3" id="KW-1185">Reference proteome</keyword>
<sequence>MTINFNEIVEQRSEATGIAGDRIPFEFGNKTFSFRDPLMLTDEEKDELELIDYDADIAAWYMGDEEYDEFLLTEVEIPAEDGKTIKKTGSSSFFFLVLREHMRTARASDAEGNPTMRNRSSRRAAARKRRKQH</sequence>
<accession>A0ABY7UGJ9</accession>
<proteinExistence type="predicted"/>
<dbReference type="Proteomes" id="UP001218071">
    <property type="component" value="Chromosome"/>
</dbReference>
<feature type="region of interest" description="Disordered" evidence="1">
    <location>
        <begin position="106"/>
        <end position="133"/>
    </location>
</feature>
<evidence type="ECO:0000256" key="1">
    <source>
        <dbReference type="SAM" id="MobiDB-lite"/>
    </source>
</evidence>
<evidence type="ECO:0000313" key="3">
    <source>
        <dbReference type="Proteomes" id="UP001218071"/>
    </source>
</evidence>